<comment type="caution">
    <text evidence="2">The sequence shown here is derived from an EMBL/GenBank/DDBJ whole genome shotgun (WGS) entry which is preliminary data.</text>
</comment>
<evidence type="ECO:0000313" key="2">
    <source>
        <dbReference type="EMBL" id="EKF61204.1"/>
    </source>
</evidence>
<dbReference type="CDD" id="cd16325">
    <property type="entry name" value="LolA"/>
    <property type="match status" value="1"/>
</dbReference>
<sequence>MTAMKPPPFSARPKHMKEYRMKETKERDARLPMMASRRQFVLGTAAMMACAALPFPVFAQAGAAQQIADHFSSVSTMMGEFVQFGPRGEQTGGKFFIERPGKLRFNYERPSPMRVISDGKNVVIGNTKLKTWDLYPLNKTPLSLLLANRIDLGNQMVRDVKQEADLTTIVLGDRTIFGDSTITLMFDPKSYELRQWTITDVQKKDTSVMIFNVQNGVKFDPSVFEIPYAEVHGQRRGG</sequence>
<dbReference type="Proteomes" id="UP000007123">
    <property type="component" value="Unassembled WGS sequence"/>
</dbReference>
<dbReference type="Gene3D" id="2.50.20.10">
    <property type="entry name" value="Lipoprotein localisation LolA/LolB/LppX"/>
    <property type="match status" value="1"/>
</dbReference>
<dbReference type="PANTHER" id="PTHR35869">
    <property type="entry name" value="OUTER-MEMBRANE LIPOPROTEIN CARRIER PROTEIN"/>
    <property type="match status" value="1"/>
</dbReference>
<evidence type="ECO:0008006" key="4">
    <source>
        <dbReference type="Google" id="ProtNLM"/>
    </source>
</evidence>
<dbReference type="PANTHER" id="PTHR35869:SF1">
    <property type="entry name" value="OUTER-MEMBRANE LIPOPROTEIN CARRIER PROTEIN"/>
    <property type="match status" value="1"/>
</dbReference>
<dbReference type="SUPFAM" id="SSF89392">
    <property type="entry name" value="Prokaryotic lipoproteins and lipoprotein localization factors"/>
    <property type="match status" value="1"/>
</dbReference>
<accession>K2QBD6</accession>
<dbReference type="PROSITE" id="PS51318">
    <property type="entry name" value="TAT"/>
    <property type="match status" value="1"/>
</dbReference>
<organism evidence="2 3">
    <name type="scientific">Agrobacterium albertimagni AOL15</name>
    <dbReference type="NCBI Taxonomy" id="1156935"/>
    <lineage>
        <taxon>Bacteria</taxon>
        <taxon>Pseudomonadati</taxon>
        <taxon>Pseudomonadota</taxon>
        <taxon>Alphaproteobacteria</taxon>
        <taxon>Hyphomicrobiales</taxon>
        <taxon>Rhizobiaceae</taxon>
        <taxon>Rhizobium/Agrobacterium group</taxon>
        <taxon>Agrobacterium</taxon>
    </lineage>
</organism>
<reference evidence="2 3" key="1">
    <citation type="journal article" date="2012" name="J. Bacteriol.">
        <title>Draft Genome Sequence of Agrobacterium albertimagni Strain AOL15.</title>
        <authorList>
            <person name="Trimble W.L."/>
            <person name="Phung le T."/>
            <person name="Meyer F."/>
            <person name="Gilbert J.A."/>
            <person name="Silver S."/>
        </authorList>
    </citation>
    <scope>NUCLEOTIDE SEQUENCE [LARGE SCALE GENOMIC DNA]</scope>
    <source>
        <strain evidence="2 3">AOL15</strain>
    </source>
</reference>
<dbReference type="AlphaFoldDB" id="K2QBD6"/>
<name>K2QBD6_9HYPH</name>
<dbReference type="InterPro" id="IPR029046">
    <property type="entry name" value="LolA/LolB/LppX"/>
</dbReference>
<dbReference type="Pfam" id="PF03548">
    <property type="entry name" value="LolA"/>
    <property type="match status" value="1"/>
</dbReference>
<protein>
    <recommendedName>
        <fullName evidence="4">Outer membrane lipoprotein carrier protein LolA</fullName>
    </recommendedName>
</protein>
<evidence type="ECO:0000313" key="3">
    <source>
        <dbReference type="Proteomes" id="UP000007123"/>
    </source>
</evidence>
<keyword evidence="1" id="KW-0732">Signal</keyword>
<gene>
    <name evidence="2" type="ORF">QWE_01505</name>
</gene>
<keyword evidence="3" id="KW-1185">Reference proteome</keyword>
<evidence type="ECO:0000256" key="1">
    <source>
        <dbReference type="ARBA" id="ARBA00022729"/>
    </source>
</evidence>
<dbReference type="EMBL" id="ALJF01000002">
    <property type="protein sequence ID" value="EKF61204.1"/>
    <property type="molecule type" value="Genomic_DNA"/>
</dbReference>
<dbReference type="STRING" id="1156935.QWE_01505"/>
<dbReference type="InterPro" id="IPR006311">
    <property type="entry name" value="TAT_signal"/>
</dbReference>
<proteinExistence type="predicted"/>
<dbReference type="InterPro" id="IPR004564">
    <property type="entry name" value="OM_lipoprot_carrier_LolA-like"/>
</dbReference>
<dbReference type="PATRIC" id="fig|1156935.5.peg.304"/>
<dbReference type="eggNOG" id="COG2834">
    <property type="taxonomic scope" value="Bacteria"/>
</dbReference>